<dbReference type="PIRSF" id="PIRSF001227">
    <property type="entry name" value="Pen_acylase"/>
    <property type="match status" value="1"/>
</dbReference>
<keyword evidence="3" id="KW-0865">Zymogen</keyword>
<protein>
    <submittedName>
        <fullName evidence="5">Penicillin acylase family protein</fullName>
    </submittedName>
</protein>
<organism evidence="5 6">
    <name type="scientific">Halapricum salinum</name>
    <dbReference type="NCBI Taxonomy" id="1457250"/>
    <lineage>
        <taxon>Archaea</taxon>
        <taxon>Methanobacteriati</taxon>
        <taxon>Methanobacteriota</taxon>
        <taxon>Stenosarchaea group</taxon>
        <taxon>Halobacteria</taxon>
        <taxon>Halobacteriales</taxon>
        <taxon>Haloarculaceae</taxon>
        <taxon>Halapricum</taxon>
    </lineage>
</organism>
<dbReference type="PANTHER" id="PTHR34218">
    <property type="entry name" value="PEPTIDASE S45 PENICILLIN AMIDASE"/>
    <property type="match status" value="1"/>
</dbReference>
<dbReference type="InterPro" id="IPR014395">
    <property type="entry name" value="Pen/GL7ACA/AHL_acylase"/>
</dbReference>
<dbReference type="GO" id="GO:0017000">
    <property type="term" value="P:antibiotic biosynthetic process"/>
    <property type="evidence" value="ECO:0007669"/>
    <property type="project" value="InterPro"/>
</dbReference>
<dbReference type="GeneID" id="39849094"/>
<name>A0A4D6HGL2_9EURY</name>
<comment type="similarity">
    <text evidence="1">Belongs to the peptidase S45 family.</text>
</comment>
<proteinExistence type="inferred from homology"/>
<dbReference type="Gene3D" id="1.10.1400.10">
    <property type="match status" value="1"/>
</dbReference>
<reference evidence="5 6" key="1">
    <citation type="journal article" date="2019" name="Nat. Commun.">
        <title>A new type of DNA phosphorothioation-based antiviral system in archaea.</title>
        <authorList>
            <person name="Xiong L."/>
            <person name="Liu S."/>
            <person name="Chen S."/>
            <person name="Xiao Y."/>
            <person name="Zhu B."/>
            <person name="Gao Y."/>
            <person name="Zhang Y."/>
            <person name="Chen B."/>
            <person name="Luo J."/>
            <person name="Deng Z."/>
            <person name="Chen X."/>
            <person name="Wang L."/>
            <person name="Chen S."/>
        </authorList>
    </citation>
    <scope>NUCLEOTIDE SEQUENCE [LARGE SCALE GENOMIC DNA]</scope>
    <source>
        <strain evidence="5 6">CBA1105</strain>
    </source>
</reference>
<dbReference type="STRING" id="1457250.GCA_000755225_01767"/>
<evidence type="ECO:0000256" key="3">
    <source>
        <dbReference type="ARBA" id="ARBA00023145"/>
    </source>
</evidence>
<feature type="compositionally biased region" description="Polar residues" evidence="4">
    <location>
        <begin position="233"/>
        <end position="243"/>
    </location>
</feature>
<gene>
    <name evidence="5" type="ORF">DV733_14495</name>
</gene>
<dbReference type="Gene3D" id="3.60.20.10">
    <property type="entry name" value="Glutamine Phosphoribosylpyrophosphate, subunit 1, domain 1"/>
    <property type="match status" value="1"/>
</dbReference>
<evidence type="ECO:0000313" key="6">
    <source>
        <dbReference type="Proteomes" id="UP000296706"/>
    </source>
</evidence>
<dbReference type="Pfam" id="PF01804">
    <property type="entry name" value="Penicil_amidase"/>
    <property type="match status" value="1"/>
</dbReference>
<sequence length="802" mass="90137">MATWGTRLFAVGCVAVLVVASVFGSGLLALTAPFSGTAWETVDRGERTVETPYGPATVTYVRHGVPHVEADSTEALYFAIGYTQARDRLFQMDLFRRQMAGNLSTVAGEATVESDRFHRQMDFESAAETQWERLQGTEVEEPLQAYTAGVNTYMDRGTLPLEFRLNDYRPTEWTPADTLLVGKRATWGLSGEFSDLRRATVRNRVPNASELYPDQLDHNSSIFELAREGRTDSPATNRPTGATTDRESAADYGALYDSLARYERGQGIGSNNWVVSGNRSATGEPMLANDPHLQLFAPPVWYEMQLSGPETEIRGVAFPGVPMPLIGQTDEVAWGITNVGADVTDLYRYEWRGQQYYHDGEWQNATVETETIDVRDGPDETVEIRKTVHGPVLEREDQTVAVSWLGLTGTREPLAFYGFGQADGMDEFRDSLRNFDIPASSIVAMSDDGQTFYRPSGTYPIRRTNGTVVRGDRVFNGSADEGTWRGFEPYDTSNLTGTGFVDYERVPRIENPEAMGTANQRVADDLDFYLGTSSHFADSYRGQRVDEMLESSLEDGEITREEMRAMQRDTRSLAAEQFVPIALNATDEMSDEARRATQQLDSWDYEMRKGSRAALVYDRWLTHYRNETFSDEFYPNGLDESYYPHDWTLGRLPADSRWFDDRSTIPVETRVDIAARAMNATVEEIDREGWDDYGDVNQLRINHPFGGTDAAAFLNYPRQPMDGGPYTLFNFRASSNPQAGSSWRMIVGPDFGIGVRPGGNIGHYWSDHYVGDDLRRWRLGEYRQLWTNPGGEPDIRFVEGSG</sequence>
<dbReference type="InterPro" id="IPR029055">
    <property type="entry name" value="Ntn_hydrolases_N"/>
</dbReference>
<evidence type="ECO:0000256" key="1">
    <source>
        <dbReference type="ARBA" id="ARBA00006586"/>
    </source>
</evidence>
<dbReference type="EMBL" id="CP031310">
    <property type="protein sequence ID" value="QCC52366.1"/>
    <property type="molecule type" value="Genomic_DNA"/>
</dbReference>
<dbReference type="PANTHER" id="PTHR34218:SF4">
    <property type="entry name" value="ACYL-HOMOSERINE LACTONE ACYLASE QUIP"/>
    <property type="match status" value="1"/>
</dbReference>
<dbReference type="InterPro" id="IPR043147">
    <property type="entry name" value="Penicillin_amidase_A-knob"/>
</dbReference>
<dbReference type="InterPro" id="IPR002692">
    <property type="entry name" value="S45"/>
</dbReference>
<dbReference type="Gene3D" id="1.10.439.10">
    <property type="entry name" value="Penicillin Amidohydrolase, domain 1"/>
    <property type="match status" value="1"/>
</dbReference>
<keyword evidence="2" id="KW-0378">Hydrolase</keyword>
<evidence type="ECO:0000313" key="5">
    <source>
        <dbReference type="EMBL" id="QCC52366.1"/>
    </source>
</evidence>
<dbReference type="KEGG" id="hsn:DV733_14495"/>
<dbReference type="AlphaFoldDB" id="A0A4D6HGL2"/>
<dbReference type="GO" id="GO:0016811">
    <property type="term" value="F:hydrolase activity, acting on carbon-nitrogen (but not peptide) bonds, in linear amides"/>
    <property type="evidence" value="ECO:0007669"/>
    <property type="project" value="InterPro"/>
</dbReference>
<dbReference type="Proteomes" id="UP000296706">
    <property type="component" value="Chromosome"/>
</dbReference>
<feature type="region of interest" description="Disordered" evidence="4">
    <location>
        <begin position="228"/>
        <end position="247"/>
    </location>
</feature>
<dbReference type="OrthoDB" id="56056at2157"/>
<dbReference type="InterPro" id="IPR043146">
    <property type="entry name" value="Penicillin_amidase_N_B-knob"/>
</dbReference>
<dbReference type="SUPFAM" id="SSF56235">
    <property type="entry name" value="N-terminal nucleophile aminohydrolases (Ntn hydrolases)"/>
    <property type="match status" value="1"/>
</dbReference>
<dbReference type="CDD" id="cd03747">
    <property type="entry name" value="Ntn_PGA_like"/>
    <property type="match status" value="1"/>
</dbReference>
<evidence type="ECO:0000256" key="2">
    <source>
        <dbReference type="ARBA" id="ARBA00022801"/>
    </source>
</evidence>
<dbReference type="InterPro" id="IPR023343">
    <property type="entry name" value="Penicillin_amidase_dom1"/>
</dbReference>
<dbReference type="RefSeq" id="WP_049992690.1">
    <property type="nucleotide sequence ID" value="NZ_CP031310.1"/>
</dbReference>
<keyword evidence="6" id="KW-1185">Reference proteome</keyword>
<accession>A0A4D6HGL2</accession>
<evidence type="ECO:0000256" key="4">
    <source>
        <dbReference type="SAM" id="MobiDB-lite"/>
    </source>
</evidence>
<dbReference type="Gene3D" id="2.30.120.10">
    <property type="match status" value="1"/>
</dbReference>